<comment type="similarity">
    <text evidence="1">Belongs to the glycosyl hydrolase 16 family.</text>
</comment>
<dbReference type="InterPro" id="IPR024361">
    <property type="entry name" value="BACON"/>
</dbReference>
<organism evidence="3">
    <name type="scientific">uncultured bacterium A1_9</name>
    <dbReference type="NCBI Taxonomy" id="1112284"/>
    <lineage>
        <taxon>Bacteria</taxon>
        <taxon>environmental samples</taxon>
    </lineage>
</organism>
<dbReference type="PROSITE" id="PS51762">
    <property type="entry name" value="GH16_2"/>
    <property type="match status" value="1"/>
</dbReference>
<dbReference type="EMBL" id="JN695666">
    <property type="protein sequence ID" value="AEW47936.1"/>
    <property type="molecule type" value="Genomic_DNA"/>
</dbReference>
<proteinExistence type="inferred from homology"/>
<dbReference type="PANTHER" id="PTHR10963">
    <property type="entry name" value="GLYCOSYL HYDROLASE-RELATED"/>
    <property type="match status" value="1"/>
</dbReference>
<dbReference type="Pfam" id="PF19190">
    <property type="entry name" value="BACON_2"/>
    <property type="match status" value="1"/>
</dbReference>
<dbReference type="InterPro" id="IPR013783">
    <property type="entry name" value="Ig-like_fold"/>
</dbReference>
<dbReference type="GO" id="GO:0004553">
    <property type="term" value="F:hydrolase activity, hydrolyzing O-glycosyl compounds"/>
    <property type="evidence" value="ECO:0007669"/>
    <property type="project" value="InterPro"/>
</dbReference>
<dbReference type="Pfam" id="PF00722">
    <property type="entry name" value="Glyco_hydro_16"/>
    <property type="match status" value="1"/>
</dbReference>
<feature type="domain" description="GH16" evidence="2">
    <location>
        <begin position="151"/>
        <end position="370"/>
    </location>
</feature>
<dbReference type="GO" id="GO:0005975">
    <property type="term" value="P:carbohydrate metabolic process"/>
    <property type="evidence" value="ECO:0007669"/>
    <property type="project" value="InterPro"/>
</dbReference>
<dbReference type="PANTHER" id="PTHR10963:SF55">
    <property type="entry name" value="GLYCOSIDE HYDROLASE FAMILY 16 PROTEIN"/>
    <property type="match status" value="1"/>
</dbReference>
<dbReference type="CDD" id="cd14948">
    <property type="entry name" value="BACON"/>
    <property type="match status" value="1"/>
</dbReference>
<dbReference type="Gene3D" id="2.60.120.200">
    <property type="match status" value="1"/>
</dbReference>
<dbReference type="CDD" id="cd08023">
    <property type="entry name" value="GH16_laminarinase_like"/>
    <property type="match status" value="1"/>
</dbReference>
<protein>
    <submittedName>
        <fullName evidence="3">GHF16 protein</fullName>
    </submittedName>
</protein>
<name>G9IS14_9BACT</name>
<dbReference type="Gene3D" id="2.60.40.10">
    <property type="entry name" value="Immunoglobulins"/>
    <property type="match status" value="1"/>
</dbReference>
<dbReference type="InterPro" id="IPR013320">
    <property type="entry name" value="ConA-like_dom_sf"/>
</dbReference>
<sequence>MNTIWIALALMLTACGGDDPSPITPKPDVEVKWEITPATTQFSAKGEIKNIVVTANGDWTATSGQSWCSLTPDKGGNGQTLVKISATANPKEEVRNAEITFTSGKYSQKYTVSQDAGTIGNYVPTGYNLVWAEEFDAARLSSGKPALPDTQKWWYENLPKGTVNNELQTYVGGFRGTDTVAAIHDGTLKIIARKSGTDIISARINTIESWTYGYFEARLRVPGGKGTWPAFWMLPEKEQLNWPLDGEIDIMEYVGYDPGWIHASVHTKAYNHTIGTQKTARKEVKTAETAFHIYAVEWTADYIKGFVDGVEYFRFNNDGAGNKETWPFNVPFYLKLNLAWGGNWGGAQGVDESKLPATYEIDYVRVYQKK</sequence>
<accession>G9IS14</accession>
<reference evidence="3" key="1">
    <citation type="submission" date="2011-09" db="EMBL/GenBank/DDBJ databases">
        <title>High throughput functional metagenomic screening for glycosyl hydrolases in a passive mining bioremediation site.</title>
        <authorList>
            <person name="Mewis K."/>
            <person name="Konwar K."/>
            <person name="Howes C.G."/>
            <person name="Taupp M."/>
            <person name="Baldwin S.A."/>
            <person name="Hallam S.J."/>
        </authorList>
    </citation>
    <scope>NUCLEOTIDE SEQUENCE</scope>
</reference>
<dbReference type="InterPro" id="IPR050546">
    <property type="entry name" value="Glycosyl_Hydrlase_16"/>
</dbReference>
<evidence type="ECO:0000313" key="3">
    <source>
        <dbReference type="EMBL" id="AEW47936.1"/>
    </source>
</evidence>
<dbReference type="SUPFAM" id="SSF49899">
    <property type="entry name" value="Concanavalin A-like lectins/glucanases"/>
    <property type="match status" value="1"/>
</dbReference>
<dbReference type="InterPro" id="IPR000757">
    <property type="entry name" value="Beta-glucanase-like"/>
</dbReference>
<evidence type="ECO:0000259" key="2">
    <source>
        <dbReference type="PROSITE" id="PS51762"/>
    </source>
</evidence>
<evidence type="ECO:0000256" key="1">
    <source>
        <dbReference type="ARBA" id="ARBA00006865"/>
    </source>
</evidence>
<dbReference type="AlphaFoldDB" id="G9IS14"/>